<dbReference type="InterPro" id="IPR016024">
    <property type="entry name" value="ARM-type_fold"/>
</dbReference>
<dbReference type="InterPro" id="IPR039921">
    <property type="entry name" value="Inscuteable"/>
</dbReference>
<dbReference type="STRING" id="224129.A0A1W4WZW6"/>
<dbReference type="GO" id="GO:0045179">
    <property type="term" value="C:apical cortex"/>
    <property type="evidence" value="ECO:0007669"/>
    <property type="project" value="TreeGrafter"/>
</dbReference>
<dbReference type="CTD" id="387755"/>
<dbReference type="AlphaFoldDB" id="A0A1W4WZW6"/>
<gene>
    <name evidence="5 6 7" type="primary">LOC108737376</name>
</gene>
<dbReference type="PANTHER" id="PTHR21386">
    <property type="entry name" value="INSCUTEABLE"/>
    <property type="match status" value="1"/>
</dbReference>
<keyword evidence="4" id="KW-1185">Reference proteome</keyword>
<dbReference type="Gene3D" id="6.20.200.10">
    <property type="entry name" value="Inscuteable LGN-binding domain"/>
    <property type="match status" value="1"/>
</dbReference>
<feature type="compositionally biased region" description="Low complexity" evidence="2">
    <location>
        <begin position="21"/>
        <end position="39"/>
    </location>
</feature>
<dbReference type="RefSeq" id="XP_018325698.1">
    <property type="nucleotide sequence ID" value="XM_018470196.2"/>
</dbReference>
<evidence type="ECO:0000313" key="4">
    <source>
        <dbReference type="Proteomes" id="UP000192223"/>
    </source>
</evidence>
<dbReference type="GO" id="GO:0045176">
    <property type="term" value="P:apical protein localization"/>
    <property type="evidence" value="ECO:0007669"/>
    <property type="project" value="TreeGrafter"/>
</dbReference>
<protein>
    <submittedName>
        <fullName evidence="5 6">Protein inscuteable homolog</fullName>
    </submittedName>
</protein>
<dbReference type="OrthoDB" id="5796379at2759"/>
<proteinExistence type="predicted"/>
<accession>A0A1W4WZW6</accession>
<dbReference type="GO" id="GO:0008356">
    <property type="term" value="P:asymmetric cell division"/>
    <property type="evidence" value="ECO:0007669"/>
    <property type="project" value="InterPro"/>
</dbReference>
<dbReference type="GeneID" id="108737376"/>
<feature type="compositionally biased region" description="Polar residues" evidence="2">
    <location>
        <begin position="55"/>
        <end position="64"/>
    </location>
</feature>
<dbReference type="PANTHER" id="PTHR21386:SF0">
    <property type="entry name" value="PROTEIN INSCUTEABLE HOMOLOG"/>
    <property type="match status" value="1"/>
</dbReference>
<dbReference type="SUPFAM" id="SSF48371">
    <property type="entry name" value="ARM repeat"/>
    <property type="match status" value="1"/>
</dbReference>
<dbReference type="RefSeq" id="XP_018325699.1">
    <property type="nucleotide sequence ID" value="XM_018470197.2"/>
</dbReference>
<dbReference type="RefSeq" id="XP_018325700.1">
    <property type="nucleotide sequence ID" value="XM_018470198.2"/>
</dbReference>
<evidence type="ECO:0000313" key="6">
    <source>
        <dbReference type="RefSeq" id="XP_018325699.1"/>
    </source>
</evidence>
<feature type="domain" description="Protein inscuteable homologue C-terminal" evidence="3">
    <location>
        <begin position="421"/>
        <end position="773"/>
    </location>
</feature>
<evidence type="ECO:0000313" key="5">
    <source>
        <dbReference type="RefSeq" id="XP_018325698.1"/>
    </source>
</evidence>
<dbReference type="InterPro" id="IPR038205">
    <property type="entry name" value="INSC_LBD_sf"/>
</dbReference>
<dbReference type="GO" id="GO:0009786">
    <property type="term" value="P:regulation of asymmetric cell division"/>
    <property type="evidence" value="ECO:0007669"/>
    <property type="project" value="TreeGrafter"/>
</dbReference>
<dbReference type="InterPro" id="IPR000225">
    <property type="entry name" value="Armadillo"/>
</dbReference>
<evidence type="ECO:0000256" key="2">
    <source>
        <dbReference type="SAM" id="MobiDB-lite"/>
    </source>
</evidence>
<dbReference type="GO" id="GO:0008093">
    <property type="term" value="F:cytoskeletal anchor activity"/>
    <property type="evidence" value="ECO:0007669"/>
    <property type="project" value="TreeGrafter"/>
</dbReference>
<dbReference type="Gene3D" id="1.25.10.10">
    <property type="entry name" value="Leucine-rich Repeat Variant"/>
    <property type="match status" value="2"/>
</dbReference>
<evidence type="ECO:0000256" key="1">
    <source>
        <dbReference type="PROSITE-ProRule" id="PRU00259"/>
    </source>
</evidence>
<dbReference type="InterPro" id="IPR011989">
    <property type="entry name" value="ARM-like"/>
</dbReference>
<evidence type="ECO:0000259" key="3">
    <source>
        <dbReference type="Pfam" id="PF19427"/>
    </source>
</evidence>
<organism evidence="4 5">
    <name type="scientific">Agrilus planipennis</name>
    <name type="common">Emerald ash borer</name>
    <name type="synonym">Agrilus marcopoli</name>
    <dbReference type="NCBI Taxonomy" id="224129"/>
    <lineage>
        <taxon>Eukaryota</taxon>
        <taxon>Metazoa</taxon>
        <taxon>Ecdysozoa</taxon>
        <taxon>Arthropoda</taxon>
        <taxon>Hexapoda</taxon>
        <taxon>Insecta</taxon>
        <taxon>Pterygota</taxon>
        <taxon>Neoptera</taxon>
        <taxon>Endopterygota</taxon>
        <taxon>Coleoptera</taxon>
        <taxon>Polyphaga</taxon>
        <taxon>Elateriformia</taxon>
        <taxon>Buprestoidea</taxon>
        <taxon>Buprestidae</taxon>
        <taxon>Agrilinae</taxon>
        <taxon>Agrilus</taxon>
    </lineage>
</organism>
<name>A0A1W4WZW6_AGRPL</name>
<reference evidence="5 6" key="1">
    <citation type="submission" date="2025-04" db="UniProtKB">
        <authorList>
            <consortium name="RefSeq"/>
        </authorList>
    </citation>
    <scope>IDENTIFICATION</scope>
    <source>
        <tissue evidence="5 6">Entire body</tissue>
    </source>
</reference>
<feature type="repeat" description="ARM" evidence="1">
    <location>
        <begin position="657"/>
        <end position="705"/>
    </location>
</feature>
<sequence>MKKFQRSPSKVWWGEEALNWSQRSTSSSSGSQDSGFSDTETSSGHLKKREPSPGQPSNGETSNQFRKDILKDITSSQNLSSNFKEKSTPKKTSPFYTQKKENNPSNRFSSIEEGEDLATTACACISSNKHVVETEVVNNRVNRNLFKNLDANETARDLNVEDDSSEFSEPCDNNNRTVSDHDEIPLQFSECSIDNVDGCKTYPFLSVSPYVLQKNNSAPALIDHPEVTEPVSNSLRRSSLSSSDESELELLFNENLLGSPKHSSTPKGQFRKEESMRHRRAKHLYQKYQNERILRRRMRFENENASVQKWLEEVREIYDPECMIMLQCKSVAGDLSQKVSHLANMLTCPLRKLLYMGENIEKEFDNIKSQSHYSAPLAQSLTGHISEFACNFVEGNNELIIKCEEIRRATLEELPSLTDNLYSNWNLIFQEILVKYLKKLVCYLEDPRSELELRATLTAVTSLTLRNESFAEIFTSCDTISTLCVLCEKCEGSTVRALVLRALSTICNNSPALKQFERCSGIQMITEILTEDSRPEPERAEALALLAQATAPWIEDNRNLKTLYGHIKPLVKAITHFITTTRCCQNLLLCAAALANISSLEPKSIKYILNQNSIRYLLECIKERGPEVSIYILEQIAIILANVSSKQEAREQMIEENVVRILLYFLQATSDDKYAVQRIQQKAIVALSRLSGNKKAAEQLVEQGGISKLANLCRDKEKRYDSDAVLVAALATLRKVAEICGTATIGDEDLQELVQPRLLDSFLTYSAQNESYV</sequence>
<dbReference type="KEGG" id="apln:108737376"/>
<dbReference type="Proteomes" id="UP000192223">
    <property type="component" value="Unplaced"/>
</dbReference>
<dbReference type="InterPro" id="IPR045789">
    <property type="entry name" value="Insc_C"/>
</dbReference>
<dbReference type="PROSITE" id="PS50176">
    <property type="entry name" value="ARM_REPEAT"/>
    <property type="match status" value="1"/>
</dbReference>
<feature type="region of interest" description="Disordered" evidence="2">
    <location>
        <begin position="15"/>
        <end position="109"/>
    </location>
</feature>
<dbReference type="CDD" id="cd21966">
    <property type="entry name" value="INSC_LBD"/>
    <property type="match status" value="1"/>
</dbReference>
<evidence type="ECO:0000313" key="7">
    <source>
        <dbReference type="RefSeq" id="XP_018325700.1"/>
    </source>
</evidence>
<dbReference type="SMART" id="SM00185">
    <property type="entry name" value="ARM"/>
    <property type="match status" value="4"/>
</dbReference>
<dbReference type="GO" id="GO:0000132">
    <property type="term" value="P:establishment of mitotic spindle orientation"/>
    <property type="evidence" value="ECO:0007669"/>
    <property type="project" value="TreeGrafter"/>
</dbReference>
<feature type="compositionally biased region" description="Polar residues" evidence="2">
    <location>
        <begin position="73"/>
        <end position="82"/>
    </location>
</feature>
<dbReference type="Pfam" id="PF19427">
    <property type="entry name" value="Insc_C"/>
    <property type="match status" value="1"/>
</dbReference>